<accession>A0ABS0EQW3</accession>
<dbReference type="Proteomes" id="UP000657372">
    <property type="component" value="Unassembled WGS sequence"/>
</dbReference>
<gene>
    <name evidence="1" type="ORF">IXC47_05915</name>
</gene>
<dbReference type="EMBL" id="JADOEL010000003">
    <property type="protein sequence ID" value="MBF8177211.1"/>
    <property type="molecule type" value="Genomic_DNA"/>
</dbReference>
<organism evidence="1 2">
    <name type="scientific">Herminiimonas contaminans</name>
    <dbReference type="NCBI Taxonomy" id="1111140"/>
    <lineage>
        <taxon>Bacteria</taxon>
        <taxon>Pseudomonadati</taxon>
        <taxon>Pseudomonadota</taxon>
        <taxon>Betaproteobacteria</taxon>
        <taxon>Burkholderiales</taxon>
        <taxon>Oxalobacteraceae</taxon>
        <taxon>Herminiimonas</taxon>
    </lineage>
</organism>
<protein>
    <recommendedName>
        <fullName evidence="3">HNH endonuclease</fullName>
    </recommendedName>
</protein>
<comment type="caution">
    <text evidence="1">The sequence shown here is derived from an EMBL/GenBank/DDBJ whole genome shotgun (WGS) entry which is preliminary data.</text>
</comment>
<reference evidence="1 2" key="1">
    <citation type="submission" date="2020-11" db="EMBL/GenBank/DDBJ databases">
        <title>WGS of Herminiimonas contaminans strain Marseille-Q4544 isolated from planarians Schmidtea mediterranea.</title>
        <authorList>
            <person name="Kangale L."/>
        </authorList>
    </citation>
    <scope>NUCLEOTIDE SEQUENCE [LARGE SCALE GENOMIC DNA]</scope>
    <source>
        <strain evidence="1 2">Marseille-Q4544</strain>
    </source>
</reference>
<sequence length="142" mass="16261">MPIKPENKARYPANWKEIRASILERAGHCCENCFVKNGERIVRGKGDDADTYMLGDGRVFCADTGEALGRCHMTDYETDWKGVDIVLTIAHLDHTPENCEPENLRAWCQRCHLRYDAAHHAMNARATRRERKAIGDLFEEKS</sequence>
<evidence type="ECO:0000313" key="1">
    <source>
        <dbReference type="EMBL" id="MBF8177211.1"/>
    </source>
</evidence>
<dbReference type="RefSeq" id="WP_195874966.1">
    <property type="nucleotide sequence ID" value="NZ_JADOEL010000003.1"/>
</dbReference>
<proteinExistence type="predicted"/>
<evidence type="ECO:0000313" key="2">
    <source>
        <dbReference type="Proteomes" id="UP000657372"/>
    </source>
</evidence>
<name>A0ABS0EQW3_9BURK</name>
<evidence type="ECO:0008006" key="3">
    <source>
        <dbReference type="Google" id="ProtNLM"/>
    </source>
</evidence>
<keyword evidence="2" id="KW-1185">Reference proteome</keyword>